<dbReference type="EMBL" id="JAANER010000001">
    <property type="protein sequence ID" value="KAG9196144.1"/>
    <property type="molecule type" value="Genomic_DNA"/>
</dbReference>
<evidence type="ECO:0000313" key="3">
    <source>
        <dbReference type="Proteomes" id="UP001199106"/>
    </source>
</evidence>
<feature type="compositionally biased region" description="Polar residues" evidence="1">
    <location>
        <begin position="268"/>
        <end position="284"/>
    </location>
</feature>
<evidence type="ECO:0000256" key="1">
    <source>
        <dbReference type="SAM" id="MobiDB-lite"/>
    </source>
</evidence>
<sequence length="304" mass="34130">MELEENPLGTLSTLAKELRETIWSYALTDTTIVYHAITKTVPIPLLGCSRVIREEVLSTILRERSVTFQTHAALSALLENCKSEKTTDATTHETSAAPGQVRLPKKIRLSLFCGDYQAYKTAKASVGPIQEDLGRVNEDDYESELDGWRDALQRFPITHLTTVTLDCTLSPRYYGGPGDAPPGMTRFTKRVARIRMGSEGKCQCLLVAPSTTLRQLMWHAGTGSLLREWTPADDGWSTKKIQAFDFSLSAEPMDFRLHQASDGFHSFSNTRQLADTPSSSTHLTTYHYGQGQPRMRKRRRTDRD</sequence>
<keyword evidence="3" id="KW-1185">Reference proteome</keyword>
<protein>
    <submittedName>
        <fullName evidence="2">Uncharacterized protein</fullName>
    </submittedName>
</protein>
<reference evidence="2" key="1">
    <citation type="submission" date="2021-07" db="EMBL/GenBank/DDBJ databases">
        <title>Genome Resource of American Ginseng Black Spot Pathogen Alternaria panax.</title>
        <authorList>
            <person name="Qiu C."/>
            <person name="Wang W."/>
            <person name="Liu Z."/>
        </authorList>
    </citation>
    <scope>NUCLEOTIDE SEQUENCE</scope>
    <source>
        <strain evidence="2">BNCC115425</strain>
    </source>
</reference>
<comment type="caution">
    <text evidence="2">The sequence shown here is derived from an EMBL/GenBank/DDBJ whole genome shotgun (WGS) entry which is preliminary data.</text>
</comment>
<proteinExistence type="predicted"/>
<dbReference type="AlphaFoldDB" id="A0AAD4IKS5"/>
<feature type="region of interest" description="Disordered" evidence="1">
    <location>
        <begin position="268"/>
        <end position="304"/>
    </location>
</feature>
<organism evidence="2 3">
    <name type="scientific">Alternaria panax</name>
    <dbReference type="NCBI Taxonomy" id="48097"/>
    <lineage>
        <taxon>Eukaryota</taxon>
        <taxon>Fungi</taxon>
        <taxon>Dikarya</taxon>
        <taxon>Ascomycota</taxon>
        <taxon>Pezizomycotina</taxon>
        <taxon>Dothideomycetes</taxon>
        <taxon>Pleosporomycetidae</taxon>
        <taxon>Pleosporales</taxon>
        <taxon>Pleosporineae</taxon>
        <taxon>Pleosporaceae</taxon>
        <taxon>Alternaria</taxon>
        <taxon>Alternaria sect. Panax</taxon>
    </lineage>
</organism>
<name>A0AAD4IKS5_9PLEO</name>
<feature type="compositionally biased region" description="Basic residues" evidence="1">
    <location>
        <begin position="294"/>
        <end position="304"/>
    </location>
</feature>
<gene>
    <name evidence="2" type="ORF">G6011_01265</name>
</gene>
<dbReference type="Proteomes" id="UP001199106">
    <property type="component" value="Unassembled WGS sequence"/>
</dbReference>
<accession>A0AAD4IKS5</accession>
<evidence type="ECO:0000313" key="2">
    <source>
        <dbReference type="EMBL" id="KAG9196144.1"/>
    </source>
</evidence>